<dbReference type="CDD" id="cd02969">
    <property type="entry name" value="PRX_like1"/>
    <property type="match status" value="1"/>
</dbReference>
<dbReference type="PANTHER" id="PTHR43640:SF1">
    <property type="entry name" value="THIOREDOXIN-DEPENDENT PEROXIREDOXIN"/>
    <property type="match status" value="1"/>
</dbReference>
<dbReference type="InterPro" id="IPR047262">
    <property type="entry name" value="PRX-like1"/>
</dbReference>
<dbReference type="HOGENOM" id="CLU_076204_1_0_3"/>
<gene>
    <name evidence="2" type="ordered locus">P9303_25151</name>
</gene>
<dbReference type="RefSeq" id="WP_011827092.1">
    <property type="nucleotide sequence ID" value="NC_008820.1"/>
</dbReference>
<dbReference type="Proteomes" id="UP000002274">
    <property type="component" value="Chromosome"/>
</dbReference>
<feature type="domain" description="Thioredoxin" evidence="1">
    <location>
        <begin position="24"/>
        <end position="193"/>
    </location>
</feature>
<dbReference type="GO" id="GO:0016209">
    <property type="term" value="F:antioxidant activity"/>
    <property type="evidence" value="ECO:0007669"/>
    <property type="project" value="InterPro"/>
</dbReference>
<dbReference type="STRING" id="59922.P9303_25151"/>
<evidence type="ECO:0000259" key="1">
    <source>
        <dbReference type="PROSITE" id="PS51352"/>
    </source>
</evidence>
<evidence type="ECO:0000313" key="3">
    <source>
        <dbReference type="Proteomes" id="UP000002274"/>
    </source>
</evidence>
<name>A2CCN6_PROM3</name>
<dbReference type="Pfam" id="PF00578">
    <property type="entry name" value="AhpC-TSA"/>
    <property type="match status" value="1"/>
</dbReference>
<sequence>MQSHPEPALMGCFPNMALTPSTMLPLGTPLPSFELKVVPGTNLEIDDGLGALNTINTSTLPTKPLLLMALCAHCPFVKHIEKELTHLDQDYGDSVQLLAIASNSLITHPQDGPEQLAAQAKQQGWRFPYLLDTDQSLAKALQAACTPDFFLFAPSPQGLQRLCYRGQLDNSRPGNHAPVTGSDLRAALDAVLNGQDVSPNQQASIGCNIKWHPGQEPPWFG</sequence>
<protein>
    <recommendedName>
        <fullName evidence="1">Thioredoxin domain-containing protein</fullName>
    </recommendedName>
</protein>
<dbReference type="Gene3D" id="3.40.30.10">
    <property type="entry name" value="Glutaredoxin"/>
    <property type="match status" value="1"/>
</dbReference>
<dbReference type="InterPro" id="IPR013766">
    <property type="entry name" value="Thioredoxin_domain"/>
</dbReference>
<dbReference type="KEGG" id="pmf:P9303_25151"/>
<organism evidence="2 3">
    <name type="scientific">Prochlorococcus marinus (strain MIT 9303)</name>
    <dbReference type="NCBI Taxonomy" id="59922"/>
    <lineage>
        <taxon>Bacteria</taxon>
        <taxon>Bacillati</taxon>
        <taxon>Cyanobacteriota</taxon>
        <taxon>Cyanophyceae</taxon>
        <taxon>Synechococcales</taxon>
        <taxon>Prochlorococcaceae</taxon>
        <taxon>Prochlorococcus</taxon>
    </lineage>
</organism>
<dbReference type="InterPro" id="IPR036249">
    <property type="entry name" value="Thioredoxin-like_sf"/>
</dbReference>
<dbReference type="InterPro" id="IPR000866">
    <property type="entry name" value="AhpC/TSA"/>
</dbReference>
<proteinExistence type="predicted"/>
<dbReference type="AlphaFoldDB" id="A2CCN6"/>
<dbReference type="GO" id="GO:0016491">
    <property type="term" value="F:oxidoreductase activity"/>
    <property type="evidence" value="ECO:0007669"/>
    <property type="project" value="InterPro"/>
</dbReference>
<accession>A2CCN6</accession>
<dbReference type="EMBL" id="CP000554">
    <property type="protein sequence ID" value="ABM79246.1"/>
    <property type="molecule type" value="Genomic_DNA"/>
</dbReference>
<dbReference type="BioCyc" id="PMAR59922:G1G80-2206-MONOMER"/>
<reference evidence="2 3" key="1">
    <citation type="journal article" date="2007" name="PLoS Genet.">
        <title>Patterns and implications of gene gain and loss in the evolution of Prochlorococcus.</title>
        <authorList>
            <person name="Kettler G.C."/>
            <person name="Martiny A.C."/>
            <person name="Huang K."/>
            <person name="Zucker J."/>
            <person name="Coleman M.L."/>
            <person name="Rodrigue S."/>
            <person name="Chen F."/>
            <person name="Lapidus A."/>
            <person name="Ferriera S."/>
            <person name="Johnson J."/>
            <person name="Steglich C."/>
            <person name="Church G.M."/>
            <person name="Richardson P."/>
            <person name="Chisholm S.W."/>
        </authorList>
    </citation>
    <scope>NUCLEOTIDE SEQUENCE [LARGE SCALE GENOMIC DNA]</scope>
    <source>
        <strain evidence="2 3">MIT 9303</strain>
    </source>
</reference>
<dbReference type="PANTHER" id="PTHR43640">
    <property type="entry name" value="OS07G0260300 PROTEIN"/>
    <property type="match status" value="1"/>
</dbReference>
<dbReference type="PROSITE" id="PS51352">
    <property type="entry name" value="THIOREDOXIN_2"/>
    <property type="match status" value="1"/>
</dbReference>
<evidence type="ECO:0000313" key="2">
    <source>
        <dbReference type="EMBL" id="ABM79246.1"/>
    </source>
</evidence>
<dbReference type="SUPFAM" id="SSF52833">
    <property type="entry name" value="Thioredoxin-like"/>
    <property type="match status" value="1"/>
</dbReference>